<name>A0ABP9CFG3_9PSEU</name>
<dbReference type="EMBL" id="BAABHO010000065">
    <property type="protein sequence ID" value="GAA4809322.1"/>
    <property type="molecule type" value="Genomic_DNA"/>
</dbReference>
<proteinExistence type="predicted"/>
<evidence type="ECO:0000256" key="1">
    <source>
        <dbReference type="SAM" id="MobiDB-lite"/>
    </source>
</evidence>
<evidence type="ECO:0000313" key="2">
    <source>
        <dbReference type="EMBL" id="GAA4809322.1"/>
    </source>
</evidence>
<feature type="region of interest" description="Disordered" evidence="1">
    <location>
        <begin position="119"/>
        <end position="174"/>
    </location>
</feature>
<dbReference type="Proteomes" id="UP001500928">
    <property type="component" value="Unassembled WGS sequence"/>
</dbReference>
<comment type="caution">
    <text evidence="2">The sequence shown here is derived from an EMBL/GenBank/DDBJ whole genome shotgun (WGS) entry which is preliminary data.</text>
</comment>
<organism evidence="2 3">
    <name type="scientific">Actinomycetospora chlora</name>
    <dbReference type="NCBI Taxonomy" id="663608"/>
    <lineage>
        <taxon>Bacteria</taxon>
        <taxon>Bacillati</taxon>
        <taxon>Actinomycetota</taxon>
        <taxon>Actinomycetes</taxon>
        <taxon>Pseudonocardiales</taxon>
        <taxon>Pseudonocardiaceae</taxon>
        <taxon>Actinomycetospora</taxon>
    </lineage>
</organism>
<feature type="region of interest" description="Disordered" evidence="1">
    <location>
        <begin position="49"/>
        <end position="80"/>
    </location>
</feature>
<reference evidence="3" key="1">
    <citation type="journal article" date="2019" name="Int. J. Syst. Evol. Microbiol.">
        <title>The Global Catalogue of Microorganisms (GCM) 10K type strain sequencing project: providing services to taxonomists for standard genome sequencing and annotation.</title>
        <authorList>
            <consortium name="The Broad Institute Genomics Platform"/>
            <consortium name="The Broad Institute Genome Sequencing Center for Infectious Disease"/>
            <person name="Wu L."/>
            <person name="Ma J."/>
        </authorList>
    </citation>
    <scope>NUCLEOTIDE SEQUENCE [LARGE SCALE GENOMIC DNA]</scope>
    <source>
        <strain evidence="3">JCM 17979</strain>
    </source>
</reference>
<keyword evidence="3" id="KW-1185">Reference proteome</keyword>
<gene>
    <name evidence="2" type="ORF">GCM10023200_53860</name>
</gene>
<protein>
    <submittedName>
        <fullName evidence="2">Uncharacterized protein</fullName>
    </submittedName>
</protein>
<evidence type="ECO:0000313" key="3">
    <source>
        <dbReference type="Proteomes" id="UP001500928"/>
    </source>
</evidence>
<feature type="compositionally biased region" description="Basic and acidic residues" evidence="1">
    <location>
        <begin position="49"/>
        <end position="63"/>
    </location>
</feature>
<feature type="compositionally biased region" description="Acidic residues" evidence="1">
    <location>
        <begin position="125"/>
        <end position="167"/>
    </location>
</feature>
<accession>A0ABP9CFG3</accession>
<sequence length="174" mass="18926">MTSNGTAPGPRQMSNQILSEAAARMLPVLAGRLLAAIVERAVEKVEGLAEQLDSSHDGSERSRNGSTPERDDAEGGGGGRVGAAVGFLMEQARLFLAFVVRLAAQGLEMLRQATAKLRARRAPEGIDEAPAPEEISDPEELEDAYEDDAYEDEYDDEYEEYEDEEIDERAPARA</sequence>